<evidence type="ECO:0000313" key="4">
    <source>
        <dbReference type="EMBL" id="MBR0670230.1"/>
    </source>
</evidence>
<dbReference type="Proteomes" id="UP001138751">
    <property type="component" value="Unassembled WGS sequence"/>
</dbReference>
<protein>
    <submittedName>
        <fullName evidence="4">Response regulator</fullName>
    </submittedName>
</protein>
<dbReference type="Pfam" id="PF00072">
    <property type="entry name" value="Response_reg"/>
    <property type="match status" value="1"/>
</dbReference>
<feature type="domain" description="Response regulatory" evidence="3">
    <location>
        <begin position="9"/>
        <end position="119"/>
    </location>
</feature>
<organism evidence="4 5">
    <name type="scientific">Neoroseomonas soli</name>
    <dbReference type="NCBI Taxonomy" id="1081025"/>
    <lineage>
        <taxon>Bacteria</taxon>
        <taxon>Pseudomonadati</taxon>
        <taxon>Pseudomonadota</taxon>
        <taxon>Alphaproteobacteria</taxon>
        <taxon>Acetobacterales</taxon>
        <taxon>Acetobacteraceae</taxon>
        <taxon>Neoroseomonas</taxon>
    </lineage>
</organism>
<dbReference type="PANTHER" id="PTHR44591">
    <property type="entry name" value="STRESS RESPONSE REGULATOR PROTEIN 1"/>
    <property type="match status" value="1"/>
</dbReference>
<dbReference type="PANTHER" id="PTHR44591:SF24">
    <property type="entry name" value="PROTEIN-GLUTAMATE METHYLESTERASE_PROTEIN-GLUTAMINE GLUTAMINASE 1"/>
    <property type="match status" value="1"/>
</dbReference>
<reference evidence="4" key="2">
    <citation type="journal article" date="2021" name="Syst. Appl. Microbiol.">
        <title>Roseomonas hellenica sp. nov., isolated from roots of wild-growing Alkanna tinctoria.</title>
        <authorList>
            <person name="Rat A."/>
            <person name="Naranjo H.D."/>
            <person name="Lebbe L."/>
            <person name="Cnockaert M."/>
            <person name="Krigas N."/>
            <person name="Grigoriadou K."/>
            <person name="Maloupa E."/>
            <person name="Willems A."/>
        </authorList>
    </citation>
    <scope>NUCLEOTIDE SEQUENCE</scope>
    <source>
        <strain evidence="4">LMG 31231</strain>
    </source>
</reference>
<dbReference type="Gene3D" id="3.40.50.2300">
    <property type="match status" value="1"/>
</dbReference>
<dbReference type="InterPro" id="IPR050595">
    <property type="entry name" value="Bact_response_regulator"/>
</dbReference>
<dbReference type="SUPFAM" id="SSF52172">
    <property type="entry name" value="CheY-like"/>
    <property type="match status" value="1"/>
</dbReference>
<evidence type="ECO:0000256" key="1">
    <source>
        <dbReference type="ARBA" id="ARBA00022553"/>
    </source>
</evidence>
<accession>A0A9X9WSV1</accession>
<feature type="modified residue" description="4-aspartylphosphate" evidence="2">
    <location>
        <position position="59"/>
    </location>
</feature>
<dbReference type="EMBL" id="JAAEDM010000005">
    <property type="protein sequence ID" value="MBR0670230.1"/>
    <property type="molecule type" value="Genomic_DNA"/>
</dbReference>
<dbReference type="SMART" id="SM00448">
    <property type="entry name" value="REC"/>
    <property type="match status" value="1"/>
</dbReference>
<dbReference type="AlphaFoldDB" id="A0A9X9WSV1"/>
<reference evidence="4" key="1">
    <citation type="submission" date="2020-01" db="EMBL/GenBank/DDBJ databases">
        <authorList>
            <person name="Rat A."/>
        </authorList>
    </citation>
    <scope>NUCLEOTIDE SEQUENCE</scope>
    <source>
        <strain evidence="4">LMG 31231</strain>
    </source>
</reference>
<keyword evidence="1 2" id="KW-0597">Phosphoprotein</keyword>
<dbReference type="GO" id="GO:0000160">
    <property type="term" value="P:phosphorelay signal transduction system"/>
    <property type="evidence" value="ECO:0007669"/>
    <property type="project" value="InterPro"/>
</dbReference>
<dbReference type="InterPro" id="IPR011006">
    <property type="entry name" value="CheY-like_superfamily"/>
</dbReference>
<sequence length="122" mass="12579">MTQTLAHRRVLVIEDEALVAMLVEDALLDAGFGVIGPARSVSEAMALLDAEVPAAAVLDLNLGGETSLSVADVLTARGIPFVVATGYGAAGLPPGHRHVPVLPKPYDPADLTATLERLCAGR</sequence>
<evidence type="ECO:0000259" key="3">
    <source>
        <dbReference type="PROSITE" id="PS50110"/>
    </source>
</evidence>
<dbReference type="InterPro" id="IPR001789">
    <property type="entry name" value="Sig_transdc_resp-reg_receiver"/>
</dbReference>
<keyword evidence="5" id="KW-1185">Reference proteome</keyword>
<dbReference type="PROSITE" id="PS50110">
    <property type="entry name" value="RESPONSE_REGULATORY"/>
    <property type="match status" value="1"/>
</dbReference>
<evidence type="ECO:0000313" key="5">
    <source>
        <dbReference type="Proteomes" id="UP001138751"/>
    </source>
</evidence>
<evidence type="ECO:0000256" key="2">
    <source>
        <dbReference type="PROSITE-ProRule" id="PRU00169"/>
    </source>
</evidence>
<name>A0A9X9WSV1_9PROT</name>
<dbReference type="RefSeq" id="WP_211860602.1">
    <property type="nucleotide sequence ID" value="NZ_JAAEDM010000005.1"/>
</dbReference>
<gene>
    <name evidence="4" type="ORF">GXW76_03515</name>
</gene>
<comment type="caution">
    <text evidence="4">The sequence shown here is derived from an EMBL/GenBank/DDBJ whole genome shotgun (WGS) entry which is preliminary data.</text>
</comment>
<proteinExistence type="predicted"/>